<dbReference type="RefSeq" id="WP_165136282.1">
    <property type="nucleotide sequence ID" value="NZ_CP049253.1"/>
</dbReference>
<dbReference type="EMBL" id="JAGIOL010000001">
    <property type="protein sequence ID" value="MBP2436474.1"/>
    <property type="molecule type" value="Genomic_DNA"/>
</dbReference>
<keyword evidence="8" id="KW-0503">Monooxygenase</keyword>
<dbReference type="PANTHER" id="PTHR13789:SF309">
    <property type="entry name" value="PUTATIVE (AFU_ORTHOLOGUE AFUA_6G14510)-RELATED"/>
    <property type="match status" value="1"/>
</dbReference>
<gene>
    <name evidence="14" type="ORF">JOF34_001060</name>
</gene>
<keyword evidence="4" id="KW-0659">Purine metabolism</keyword>
<evidence type="ECO:0000256" key="5">
    <source>
        <dbReference type="ARBA" id="ARBA00022827"/>
    </source>
</evidence>
<comment type="caution">
    <text evidence="14">The sequence shown here is derived from an EMBL/GenBank/DDBJ whole genome shotgun (WGS) entry which is preliminary data.</text>
</comment>
<evidence type="ECO:0000256" key="3">
    <source>
        <dbReference type="ARBA" id="ARBA00022630"/>
    </source>
</evidence>
<dbReference type="InterPro" id="IPR050493">
    <property type="entry name" value="FAD-dep_Monooxygenase_BioMet"/>
</dbReference>
<proteinExistence type="inferred from homology"/>
<dbReference type="Pfam" id="PF01494">
    <property type="entry name" value="FAD_binding_3"/>
    <property type="match status" value="1"/>
</dbReference>
<sequence length="392" mass="42601">MRVIIIGAGVGGTSAGIALQRLGHDVTIYDRIHENKPVGAALSLWSNGVKVLNWLGLADEVARLGGLMDRMAYYDGHTGETMTQFSLSPVTEKTGQRPYPVARADLQQLLIDTFGMDRIHLGRKMVRIDQDSSGATVTFDDGETATADIVIGADGAKSITRDYVLGERRERTYRGYVNYNGLVPVNEAFGPADQWTTYVADGKRVSAMPVAGNRFYFFVDVPGPSGEDYDRADGIAPLEKAFAGWAPGVQSLLASIDPEQSLNRVEIWDLDPIDTWVRGRVAILGDAAHNTAPDVGQGACSALEDSFVLGLLFATTTVSPEDTLLRYERARAERAGDLVERGRRRSHETHAFEPEVTQAWYAGLRTETGENIIRGIVGNIIESPTGMGSDLP</sequence>
<evidence type="ECO:0000256" key="1">
    <source>
        <dbReference type="ARBA" id="ARBA00001974"/>
    </source>
</evidence>
<evidence type="ECO:0000256" key="12">
    <source>
        <dbReference type="ARBA" id="ARBA00047521"/>
    </source>
</evidence>
<comment type="similarity">
    <text evidence="9">Belongs to the FAD-dependent urate hydroxylase family.</text>
</comment>
<keyword evidence="7" id="KW-0520">NAD</keyword>
<dbReference type="SUPFAM" id="SSF51905">
    <property type="entry name" value="FAD/NAD(P)-binding domain"/>
    <property type="match status" value="1"/>
</dbReference>
<comment type="pathway">
    <text evidence="2">Purine metabolism; urate degradation.</text>
</comment>
<dbReference type="GO" id="GO:0102099">
    <property type="term" value="F:FAD-dependent urate hydroxylase activity"/>
    <property type="evidence" value="ECO:0007669"/>
    <property type="project" value="UniProtKB-EC"/>
</dbReference>
<evidence type="ECO:0000259" key="13">
    <source>
        <dbReference type="Pfam" id="PF01494"/>
    </source>
</evidence>
<dbReference type="InterPro" id="IPR036188">
    <property type="entry name" value="FAD/NAD-bd_sf"/>
</dbReference>
<evidence type="ECO:0000313" key="14">
    <source>
        <dbReference type="EMBL" id="MBP2436474.1"/>
    </source>
</evidence>
<feature type="domain" description="FAD-binding" evidence="13">
    <location>
        <begin position="2"/>
        <end position="341"/>
    </location>
</feature>
<reference evidence="14 15" key="1">
    <citation type="submission" date="2021-03" db="EMBL/GenBank/DDBJ databases">
        <title>Sequencing the genomes of 1000 actinobacteria strains.</title>
        <authorList>
            <person name="Klenk H.-P."/>
        </authorList>
    </citation>
    <scope>NUCLEOTIDE SEQUENCE [LARGE SCALE GENOMIC DNA]</scope>
    <source>
        <strain evidence="14 15">DSM 24221</strain>
    </source>
</reference>
<evidence type="ECO:0000256" key="7">
    <source>
        <dbReference type="ARBA" id="ARBA00023027"/>
    </source>
</evidence>
<evidence type="ECO:0000313" key="15">
    <source>
        <dbReference type="Proteomes" id="UP001519362"/>
    </source>
</evidence>
<evidence type="ECO:0000256" key="4">
    <source>
        <dbReference type="ARBA" id="ARBA00022631"/>
    </source>
</evidence>
<dbReference type="PRINTS" id="PR00420">
    <property type="entry name" value="RNGMNOXGNASE"/>
</dbReference>
<evidence type="ECO:0000256" key="11">
    <source>
        <dbReference type="ARBA" id="ARBA00035262"/>
    </source>
</evidence>
<keyword evidence="5" id="KW-0274">FAD</keyword>
<evidence type="ECO:0000256" key="8">
    <source>
        <dbReference type="ARBA" id="ARBA00023033"/>
    </source>
</evidence>
<comment type="cofactor">
    <cofactor evidence="1">
        <name>FAD</name>
        <dbReference type="ChEBI" id="CHEBI:57692"/>
    </cofactor>
</comment>
<dbReference type="NCBIfam" id="NF033623">
    <property type="entry name" value="urate_HpxO"/>
    <property type="match status" value="1"/>
</dbReference>
<dbReference type="PANTHER" id="PTHR13789">
    <property type="entry name" value="MONOOXYGENASE"/>
    <property type="match status" value="1"/>
</dbReference>
<comment type="catalytic activity">
    <reaction evidence="12">
        <text>urate + NADH + O2 + H(+) = 5-hydroxyisourate + NAD(+) + H2O</text>
        <dbReference type="Rhea" id="RHEA:27329"/>
        <dbReference type="ChEBI" id="CHEBI:15377"/>
        <dbReference type="ChEBI" id="CHEBI:15378"/>
        <dbReference type="ChEBI" id="CHEBI:15379"/>
        <dbReference type="ChEBI" id="CHEBI:17775"/>
        <dbReference type="ChEBI" id="CHEBI:18072"/>
        <dbReference type="ChEBI" id="CHEBI:57540"/>
        <dbReference type="ChEBI" id="CHEBI:57945"/>
        <dbReference type="EC" id="1.14.13.113"/>
    </reaction>
</comment>
<name>A0ABS4ZGS3_9MICO</name>
<dbReference type="InterPro" id="IPR047712">
    <property type="entry name" value="HpxO"/>
</dbReference>
<keyword evidence="15" id="KW-1185">Reference proteome</keyword>
<dbReference type="Gene3D" id="3.50.50.60">
    <property type="entry name" value="FAD/NAD(P)-binding domain"/>
    <property type="match status" value="1"/>
</dbReference>
<evidence type="ECO:0000256" key="9">
    <source>
        <dbReference type="ARBA" id="ARBA00035121"/>
    </source>
</evidence>
<accession>A0ABS4ZGS3</accession>
<dbReference type="EC" id="1.14.13.113" evidence="10"/>
<evidence type="ECO:0000256" key="2">
    <source>
        <dbReference type="ARBA" id="ARBA00004705"/>
    </source>
</evidence>
<dbReference type="InterPro" id="IPR002938">
    <property type="entry name" value="FAD-bd"/>
</dbReference>
<organism evidence="14 15">
    <name type="scientific">Microbacterium amylolyticum</name>
    <dbReference type="NCBI Taxonomy" id="936337"/>
    <lineage>
        <taxon>Bacteria</taxon>
        <taxon>Bacillati</taxon>
        <taxon>Actinomycetota</taxon>
        <taxon>Actinomycetes</taxon>
        <taxon>Micrococcales</taxon>
        <taxon>Microbacteriaceae</taxon>
        <taxon>Microbacterium</taxon>
    </lineage>
</organism>
<dbReference type="Proteomes" id="UP001519362">
    <property type="component" value="Unassembled WGS sequence"/>
</dbReference>
<keyword evidence="3" id="KW-0285">Flavoprotein</keyword>
<protein>
    <recommendedName>
        <fullName evidence="11">FAD-dependent urate hydroxylase</fullName>
        <ecNumber evidence="10">1.14.13.113</ecNumber>
    </recommendedName>
</protein>
<evidence type="ECO:0000256" key="6">
    <source>
        <dbReference type="ARBA" id="ARBA00023002"/>
    </source>
</evidence>
<keyword evidence="6 14" id="KW-0560">Oxidoreductase</keyword>
<evidence type="ECO:0000256" key="10">
    <source>
        <dbReference type="ARBA" id="ARBA00035128"/>
    </source>
</evidence>